<keyword evidence="2" id="KW-0472">Membrane</keyword>
<keyword evidence="4" id="KW-1185">Reference proteome</keyword>
<feature type="region of interest" description="Disordered" evidence="1">
    <location>
        <begin position="1"/>
        <end position="52"/>
    </location>
</feature>
<protein>
    <submittedName>
        <fullName evidence="3">Uncharacterized protein</fullName>
    </submittedName>
</protein>
<gene>
    <name evidence="3" type="ORF">SAMN06273567_101871</name>
</gene>
<evidence type="ECO:0000313" key="4">
    <source>
        <dbReference type="Proteomes" id="UP000317484"/>
    </source>
</evidence>
<evidence type="ECO:0000256" key="2">
    <source>
        <dbReference type="SAM" id="Phobius"/>
    </source>
</evidence>
<dbReference type="Proteomes" id="UP000317484">
    <property type="component" value="Unassembled WGS sequence"/>
</dbReference>
<evidence type="ECO:0000313" key="3">
    <source>
        <dbReference type="EMBL" id="SMO48479.1"/>
    </source>
</evidence>
<proteinExistence type="predicted"/>
<feature type="transmembrane region" description="Helical" evidence="2">
    <location>
        <begin position="109"/>
        <end position="134"/>
    </location>
</feature>
<name>A0A521BN06_9ACTN</name>
<dbReference type="EMBL" id="FXTJ01000001">
    <property type="protein sequence ID" value="SMO48479.1"/>
    <property type="molecule type" value="Genomic_DNA"/>
</dbReference>
<sequence length="201" mass="20332">MDAGTAGTTGTAAGERPLPRRPVRPGEAADRPVPARPPLTSSLAPPLTPAVPPRPRAVRASGLLCWAGVLAATAGLLTLLLDRAALDARLTATATAGDPAASAAEVADAVAATIATLVGAVALVSALVAAGTALALRRRAWARWVLLALLLPTLLVLDLAQSTAAGDADLDRIALVAAAALFVLVPLPLFSRSARAWFRRA</sequence>
<feature type="transmembrane region" description="Helical" evidence="2">
    <location>
        <begin position="172"/>
        <end position="190"/>
    </location>
</feature>
<accession>A0A521BN06</accession>
<feature type="transmembrane region" description="Helical" evidence="2">
    <location>
        <begin position="141"/>
        <end position="160"/>
    </location>
</feature>
<organism evidence="3 4">
    <name type="scientific">Geodermatophilus aquaeductus</name>
    <dbReference type="NCBI Taxonomy" id="1564161"/>
    <lineage>
        <taxon>Bacteria</taxon>
        <taxon>Bacillati</taxon>
        <taxon>Actinomycetota</taxon>
        <taxon>Actinomycetes</taxon>
        <taxon>Geodermatophilales</taxon>
        <taxon>Geodermatophilaceae</taxon>
        <taxon>Geodermatophilus</taxon>
    </lineage>
</organism>
<reference evidence="3 4" key="1">
    <citation type="submission" date="2017-05" db="EMBL/GenBank/DDBJ databases">
        <authorList>
            <person name="Varghese N."/>
            <person name="Submissions S."/>
        </authorList>
    </citation>
    <scope>NUCLEOTIDE SEQUENCE [LARGE SCALE GENOMIC DNA]</scope>
    <source>
        <strain evidence="3 4">DSM 46834</strain>
    </source>
</reference>
<keyword evidence="2" id="KW-1133">Transmembrane helix</keyword>
<feature type="transmembrane region" description="Helical" evidence="2">
    <location>
        <begin position="63"/>
        <end position="81"/>
    </location>
</feature>
<dbReference type="AlphaFoldDB" id="A0A521BN06"/>
<keyword evidence="2" id="KW-0812">Transmembrane</keyword>
<feature type="compositionally biased region" description="Low complexity" evidence="1">
    <location>
        <begin position="1"/>
        <end position="14"/>
    </location>
</feature>
<evidence type="ECO:0000256" key="1">
    <source>
        <dbReference type="SAM" id="MobiDB-lite"/>
    </source>
</evidence>